<sequence>MVRIALTLPRSMALKEFSTFSLSSNVPIMGTLIDVESFAACDTDNELRNADNYETFWIWRKSLLSDYKKPFSAHISLDYSTRRKT</sequence>
<evidence type="ECO:0000313" key="3">
    <source>
        <dbReference type="WBParaSite" id="HPBE_0001409301-mRNA-1"/>
    </source>
</evidence>
<accession>A0A183FZD2</accession>
<evidence type="ECO:0000313" key="2">
    <source>
        <dbReference type="Proteomes" id="UP000050761"/>
    </source>
</evidence>
<organism evidence="2 3">
    <name type="scientific">Heligmosomoides polygyrus</name>
    <name type="common">Parasitic roundworm</name>
    <dbReference type="NCBI Taxonomy" id="6339"/>
    <lineage>
        <taxon>Eukaryota</taxon>
        <taxon>Metazoa</taxon>
        <taxon>Ecdysozoa</taxon>
        <taxon>Nematoda</taxon>
        <taxon>Chromadorea</taxon>
        <taxon>Rhabditida</taxon>
        <taxon>Rhabditina</taxon>
        <taxon>Rhabditomorpha</taxon>
        <taxon>Strongyloidea</taxon>
        <taxon>Heligmosomidae</taxon>
        <taxon>Heligmosomoides</taxon>
    </lineage>
</organism>
<evidence type="ECO:0000313" key="1">
    <source>
        <dbReference type="EMBL" id="VDO98460.1"/>
    </source>
</evidence>
<protein>
    <submittedName>
        <fullName evidence="3">2'-5' RNA ligase</fullName>
    </submittedName>
</protein>
<dbReference type="WBParaSite" id="HPBE_0001409301-mRNA-1">
    <property type="protein sequence ID" value="HPBE_0001409301-mRNA-1"/>
    <property type="gene ID" value="HPBE_0001409301"/>
</dbReference>
<dbReference type="AlphaFoldDB" id="A0A183FZD2"/>
<proteinExistence type="predicted"/>
<keyword evidence="2" id="KW-1185">Reference proteome</keyword>
<accession>A0A3P7ZFE8</accession>
<reference evidence="1 2" key="1">
    <citation type="submission" date="2018-11" db="EMBL/GenBank/DDBJ databases">
        <authorList>
            <consortium name="Pathogen Informatics"/>
        </authorList>
    </citation>
    <scope>NUCLEOTIDE SEQUENCE [LARGE SCALE GENOMIC DNA]</scope>
</reference>
<name>A0A183FZD2_HELPZ</name>
<dbReference type="EMBL" id="UZAH01028202">
    <property type="protein sequence ID" value="VDO98460.1"/>
    <property type="molecule type" value="Genomic_DNA"/>
</dbReference>
<dbReference type="Proteomes" id="UP000050761">
    <property type="component" value="Unassembled WGS sequence"/>
</dbReference>
<reference evidence="3" key="2">
    <citation type="submission" date="2019-09" db="UniProtKB">
        <authorList>
            <consortium name="WormBaseParasite"/>
        </authorList>
    </citation>
    <scope>IDENTIFICATION</scope>
</reference>
<gene>
    <name evidence="1" type="ORF">HPBE_LOCUS14094</name>
</gene>